<comment type="caution">
    <text evidence="2">The sequence shown here is derived from an EMBL/GenBank/DDBJ whole genome shotgun (WGS) entry which is preliminary data.</text>
</comment>
<dbReference type="STRING" id="1217799.DEALK_16240"/>
<dbReference type="AlphaFoldDB" id="A0A0W0GJN0"/>
<dbReference type="Proteomes" id="UP000053947">
    <property type="component" value="Unassembled WGS sequence"/>
</dbReference>
<keyword evidence="3" id="KW-1185">Reference proteome</keyword>
<feature type="transmembrane region" description="Helical" evidence="1">
    <location>
        <begin position="237"/>
        <end position="256"/>
    </location>
</feature>
<dbReference type="PANTHER" id="PTHR37305">
    <property type="entry name" value="INTEGRAL MEMBRANE PROTEIN-RELATED"/>
    <property type="match status" value="1"/>
</dbReference>
<sequence>MAEITVFHDAADLIPVKAKGWQVGFPNMFKRELERVWNPRAFSIQTLAWLVLLNFVLAMFIQMDPGPFTITIFMYVSGVLVPMGAAVIASGSIIGEKNSGTAAWVLSKPASRTGFVMAKFLAISSGFLTSAVVIQGIVAYAQLSLATKSFVPAGPFIGGMLLLSLAVLFYLSMTLMLGTMFESRMPVMGIPVALVMGQIFLSLPLSDLADWLPYLLPGNLLQLGATVTGGTDENGPWIVTVLISLVFTGLFLFLALQRIHQDEL</sequence>
<dbReference type="GO" id="GO:0005886">
    <property type="term" value="C:plasma membrane"/>
    <property type="evidence" value="ECO:0007669"/>
    <property type="project" value="UniProtKB-SubCell"/>
</dbReference>
<name>A0A0W0GJN0_9CHLR</name>
<reference evidence="2 3" key="1">
    <citation type="submission" date="2015-06" db="EMBL/GenBank/DDBJ databases">
        <title>Genome sequence of the organohalide-respiring Dehalogenimonas alkenigignens type strain (IP3-3T).</title>
        <authorList>
            <person name="Key T.A."/>
            <person name="Richmond D.P."/>
            <person name="Bowman K.S."/>
            <person name="Cho Y.-J."/>
            <person name="Chun J."/>
            <person name="da Costa M.S."/>
            <person name="Rainey F.A."/>
            <person name="Moe W.M."/>
        </authorList>
    </citation>
    <scope>NUCLEOTIDE SEQUENCE [LARGE SCALE GENOMIC DNA]</scope>
    <source>
        <strain evidence="2 3">IP3-3</strain>
    </source>
</reference>
<dbReference type="GO" id="GO:0140359">
    <property type="term" value="F:ABC-type transporter activity"/>
    <property type="evidence" value="ECO:0007669"/>
    <property type="project" value="InterPro"/>
</dbReference>
<dbReference type="OrthoDB" id="512726at2"/>
<dbReference type="RefSeq" id="WP_058439712.1">
    <property type="nucleotide sequence ID" value="NZ_KQ758903.1"/>
</dbReference>
<organism evidence="2 3">
    <name type="scientific">Dehalogenimonas alkenigignens</name>
    <dbReference type="NCBI Taxonomy" id="1217799"/>
    <lineage>
        <taxon>Bacteria</taxon>
        <taxon>Bacillati</taxon>
        <taxon>Chloroflexota</taxon>
        <taxon>Dehalococcoidia</taxon>
        <taxon>Dehalococcoidales</taxon>
        <taxon>Dehalococcoidaceae</taxon>
        <taxon>Dehalogenimonas</taxon>
    </lineage>
</organism>
<dbReference type="EMBL" id="LFDV01000002">
    <property type="protein sequence ID" value="KTB48777.1"/>
    <property type="molecule type" value="Genomic_DNA"/>
</dbReference>
<gene>
    <name evidence="2" type="ORF">DEALK_16240</name>
</gene>
<feature type="transmembrane region" description="Helical" evidence="1">
    <location>
        <begin position="185"/>
        <end position="205"/>
    </location>
</feature>
<accession>A0A0W0GJN0</accession>
<keyword evidence="1" id="KW-0812">Transmembrane</keyword>
<feature type="transmembrane region" description="Helical" evidence="1">
    <location>
        <begin position="116"/>
        <end position="141"/>
    </location>
</feature>
<keyword evidence="1" id="KW-0472">Membrane</keyword>
<feature type="transmembrane region" description="Helical" evidence="1">
    <location>
        <begin position="41"/>
        <end position="61"/>
    </location>
</feature>
<evidence type="ECO:0000313" key="3">
    <source>
        <dbReference type="Proteomes" id="UP000053947"/>
    </source>
</evidence>
<dbReference type="PANTHER" id="PTHR37305:SF1">
    <property type="entry name" value="MEMBRANE PROTEIN"/>
    <property type="match status" value="1"/>
</dbReference>
<proteinExistence type="predicted"/>
<keyword evidence="1" id="KW-1133">Transmembrane helix</keyword>
<evidence type="ECO:0000313" key="2">
    <source>
        <dbReference type="EMBL" id="KTB48777.1"/>
    </source>
</evidence>
<protein>
    <submittedName>
        <fullName evidence="2">ABC-2 family transporter protein</fullName>
    </submittedName>
</protein>
<evidence type="ECO:0000256" key="1">
    <source>
        <dbReference type="SAM" id="Phobius"/>
    </source>
</evidence>
<feature type="transmembrane region" description="Helical" evidence="1">
    <location>
        <begin position="153"/>
        <end position="173"/>
    </location>
</feature>
<feature type="transmembrane region" description="Helical" evidence="1">
    <location>
        <begin position="73"/>
        <end position="95"/>
    </location>
</feature>
<dbReference type="Pfam" id="PF12679">
    <property type="entry name" value="ABC2_membrane_2"/>
    <property type="match status" value="1"/>
</dbReference>